<proteinExistence type="predicted"/>
<evidence type="ECO:0000313" key="3">
    <source>
        <dbReference type="Proteomes" id="UP001054945"/>
    </source>
</evidence>
<keyword evidence="3" id="KW-1185">Reference proteome</keyword>
<feature type="compositionally biased region" description="Basic residues" evidence="1">
    <location>
        <begin position="1"/>
        <end position="11"/>
    </location>
</feature>
<dbReference type="EMBL" id="BPLR01001088">
    <property type="protein sequence ID" value="GIY99839.1"/>
    <property type="molecule type" value="Genomic_DNA"/>
</dbReference>
<accession>A0AAV4Y0I5</accession>
<feature type="compositionally biased region" description="Basic and acidic residues" evidence="1">
    <location>
        <begin position="12"/>
        <end position="21"/>
    </location>
</feature>
<evidence type="ECO:0000313" key="2">
    <source>
        <dbReference type="EMBL" id="GIY99839.1"/>
    </source>
</evidence>
<feature type="compositionally biased region" description="Basic and acidic residues" evidence="1">
    <location>
        <begin position="32"/>
        <end position="52"/>
    </location>
</feature>
<feature type="region of interest" description="Disordered" evidence="1">
    <location>
        <begin position="1"/>
        <end position="52"/>
    </location>
</feature>
<dbReference type="Proteomes" id="UP001054945">
    <property type="component" value="Unassembled WGS sequence"/>
</dbReference>
<comment type="caution">
    <text evidence="2">The sequence shown here is derived from an EMBL/GenBank/DDBJ whole genome shotgun (WGS) entry which is preliminary data.</text>
</comment>
<reference evidence="2 3" key="1">
    <citation type="submission" date="2021-06" db="EMBL/GenBank/DDBJ databases">
        <title>Caerostris extrusa draft genome.</title>
        <authorList>
            <person name="Kono N."/>
            <person name="Arakawa K."/>
        </authorList>
    </citation>
    <scope>NUCLEOTIDE SEQUENCE [LARGE SCALE GENOMIC DNA]</scope>
</reference>
<feature type="compositionally biased region" description="Basic residues" evidence="1">
    <location>
        <begin position="22"/>
        <end position="31"/>
    </location>
</feature>
<evidence type="ECO:0000256" key="1">
    <source>
        <dbReference type="SAM" id="MobiDB-lite"/>
    </source>
</evidence>
<name>A0AAV4Y0I5_CAEEX</name>
<gene>
    <name evidence="2" type="ORF">CEXT_67171</name>
</gene>
<sequence>MRTARQVKAKLKKPEPEGTKLKERKKKKKKEREKEEKKREEGREKKKVGDEKTRKTFCRVAFDEGRGRTGEIVGRRVSFWVVRIFPFAATWEQTQRHL</sequence>
<dbReference type="AlphaFoldDB" id="A0AAV4Y0I5"/>
<protein>
    <submittedName>
        <fullName evidence="2">Uncharacterized protein</fullName>
    </submittedName>
</protein>
<organism evidence="2 3">
    <name type="scientific">Caerostris extrusa</name>
    <name type="common">Bark spider</name>
    <name type="synonym">Caerostris bankana</name>
    <dbReference type="NCBI Taxonomy" id="172846"/>
    <lineage>
        <taxon>Eukaryota</taxon>
        <taxon>Metazoa</taxon>
        <taxon>Ecdysozoa</taxon>
        <taxon>Arthropoda</taxon>
        <taxon>Chelicerata</taxon>
        <taxon>Arachnida</taxon>
        <taxon>Araneae</taxon>
        <taxon>Araneomorphae</taxon>
        <taxon>Entelegynae</taxon>
        <taxon>Araneoidea</taxon>
        <taxon>Araneidae</taxon>
        <taxon>Caerostris</taxon>
    </lineage>
</organism>